<organism evidence="3 4">
    <name type="scientific">Abditibacterium utsteinense</name>
    <dbReference type="NCBI Taxonomy" id="1960156"/>
    <lineage>
        <taxon>Bacteria</taxon>
        <taxon>Pseudomonadati</taxon>
        <taxon>Abditibacteriota</taxon>
        <taxon>Abditibacteriia</taxon>
        <taxon>Abditibacteriales</taxon>
        <taxon>Abditibacteriaceae</taxon>
        <taxon>Abditibacterium</taxon>
    </lineage>
</organism>
<evidence type="ECO:0000256" key="1">
    <source>
        <dbReference type="ARBA" id="ARBA00023002"/>
    </source>
</evidence>
<dbReference type="RefSeq" id="WP_105483901.1">
    <property type="nucleotide sequence ID" value="NZ_NIGF01000009.1"/>
</dbReference>
<dbReference type="Proteomes" id="UP000237684">
    <property type="component" value="Unassembled WGS sequence"/>
</dbReference>
<keyword evidence="1" id="KW-0560">Oxidoreductase</keyword>
<evidence type="ECO:0000313" key="3">
    <source>
        <dbReference type="EMBL" id="PQV63740.1"/>
    </source>
</evidence>
<sequence>MEKRTLGRSGLDITILTFGCWQAGGSGWNDTDDENSIAAMRAGYEAGINFFDTAEGYGDGHSETLVGRFLRETGATDVAIATKVGDGNLAAAKLRAACEASLKRLGQEKIDLYQIHWPSGTWGTPIIPIQETMEELVKLQGEGKVGAIGVSNFNGAQIEEALQFGRIDSLQPPYSLFFQPYEQNGTIDVCRKNGIGVIPYSPLAQGLLTGKFNMQNRPTDNRGGNQIFKDPIYGLALEAVEKLKPIAQKYGATTGNLSLAWLTAQPGVTSPIVGARNAEQITDTAKAATLKIDAADLKQISEIAGPVLASLSTDKTNPWK</sequence>
<dbReference type="GO" id="GO:0016491">
    <property type="term" value="F:oxidoreductase activity"/>
    <property type="evidence" value="ECO:0007669"/>
    <property type="project" value="UniProtKB-KW"/>
</dbReference>
<dbReference type="FunCoup" id="A0A2S8SSG1">
    <property type="interactions" value="108"/>
</dbReference>
<dbReference type="InterPro" id="IPR020471">
    <property type="entry name" value="AKR"/>
</dbReference>
<evidence type="ECO:0000313" key="4">
    <source>
        <dbReference type="Proteomes" id="UP000237684"/>
    </source>
</evidence>
<dbReference type="AlphaFoldDB" id="A0A2S8SSG1"/>
<accession>A0A2S8SSG1</accession>
<dbReference type="OrthoDB" id="9773828at2"/>
<evidence type="ECO:0000259" key="2">
    <source>
        <dbReference type="Pfam" id="PF00248"/>
    </source>
</evidence>
<reference evidence="3 4" key="1">
    <citation type="journal article" date="2018" name="Syst. Appl. Microbiol.">
        <title>Abditibacterium utsteinense sp. nov., the first cultivated member of candidate phylum FBP, isolated from ice-free Antarctic soil samples.</title>
        <authorList>
            <person name="Tahon G."/>
            <person name="Tytgat B."/>
            <person name="Lebbe L."/>
            <person name="Carlier A."/>
            <person name="Willems A."/>
        </authorList>
    </citation>
    <scope>NUCLEOTIDE SEQUENCE [LARGE SCALE GENOMIC DNA]</scope>
    <source>
        <strain evidence="3 4">LMG 29911</strain>
    </source>
</reference>
<dbReference type="SUPFAM" id="SSF51430">
    <property type="entry name" value="NAD(P)-linked oxidoreductase"/>
    <property type="match status" value="1"/>
</dbReference>
<keyword evidence="4" id="KW-1185">Reference proteome</keyword>
<proteinExistence type="predicted"/>
<name>A0A2S8SSG1_9BACT</name>
<dbReference type="Gene3D" id="3.20.20.100">
    <property type="entry name" value="NADP-dependent oxidoreductase domain"/>
    <property type="match status" value="1"/>
</dbReference>
<dbReference type="Pfam" id="PF00248">
    <property type="entry name" value="Aldo_ket_red"/>
    <property type="match status" value="1"/>
</dbReference>
<dbReference type="InterPro" id="IPR023210">
    <property type="entry name" value="NADP_OxRdtase_dom"/>
</dbReference>
<dbReference type="PRINTS" id="PR00069">
    <property type="entry name" value="ALDKETRDTASE"/>
</dbReference>
<dbReference type="PANTHER" id="PTHR43364">
    <property type="entry name" value="NADH-SPECIFIC METHYLGLYOXAL REDUCTASE-RELATED"/>
    <property type="match status" value="1"/>
</dbReference>
<dbReference type="GO" id="GO:0005829">
    <property type="term" value="C:cytosol"/>
    <property type="evidence" value="ECO:0007669"/>
    <property type="project" value="TreeGrafter"/>
</dbReference>
<dbReference type="CDD" id="cd19085">
    <property type="entry name" value="AKR_AKR11B3"/>
    <property type="match status" value="1"/>
</dbReference>
<comment type="caution">
    <text evidence="3">The sequence shown here is derived from an EMBL/GenBank/DDBJ whole genome shotgun (WGS) entry which is preliminary data.</text>
</comment>
<dbReference type="EMBL" id="NIGF01000009">
    <property type="protein sequence ID" value="PQV63740.1"/>
    <property type="molecule type" value="Genomic_DNA"/>
</dbReference>
<gene>
    <name evidence="3" type="ORF">B1R32_10980</name>
</gene>
<protein>
    <submittedName>
        <fullName evidence="3">Putative oxidoreductase</fullName>
    </submittedName>
</protein>
<dbReference type="PANTHER" id="PTHR43364:SF4">
    <property type="entry name" value="NAD(P)-LINKED OXIDOREDUCTASE SUPERFAMILY PROTEIN"/>
    <property type="match status" value="1"/>
</dbReference>
<dbReference type="InterPro" id="IPR050523">
    <property type="entry name" value="AKR_Detox_Biosynth"/>
</dbReference>
<feature type="domain" description="NADP-dependent oxidoreductase" evidence="2">
    <location>
        <begin position="16"/>
        <end position="303"/>
    </location>
</feature>
<dbReference type="InterPro" id="IPR036812">
    <property type="entry name" value="NAD(P)_OxRdtase_dom_sf"/>
</dbReference>
<dbReference type="InParanoid" id="A0A2S8SSG1"/>